<dbReference type="Proteomes" id="UP001590950">
    <property type="component" value="Unassembled WGS sequence"/>
</dbReference>
<dbReference type="EC" id="3.6.4.13" evidence="4"/>
<keyword evidence="3 4" id="KW-0067">ATP-binding</keyword>
<dbReference type="SUPFAM" id="SSF52540">
    <property type="entry name" value="P-loop containing nucleoside triphosphate hydrolases"/>
    <property type="match status" value="1"/>
</dbReference>
<dbReference type="InterPro" id="IPR027417">
    <property type="entry name" value="P-loop_NTPase"/>
</dbReference>
<keyword evidence="2 4" id="KW-0378">Hydrolase</keyword>
<dbReference type="InterPro" id="IPR011545">
    <property type="entry name" value="DEAD/DEAH_box_helicase_dom"/>
</dbReference>
<reference evidence="6 7" key="1">
    <citation type="submission" date="2024-09" db="EMBL/GenBank/DDBJ databases">
        <title>Rethinking Asexuality: The Enigmatic Case of Functional Sexual Genes in Lepraria (Stereocaulaceae).</title>
        <authorList>
            <person name="Doellman M."/>
            <person name="Sun Y."/>
            <person name="Barcenas-Pena A."/>
            <person name="Lumbsch H.T."/>
            <person name="Grewe F."/>
        </authorList>
    </citation>
    <scope>NUCLEOTIDE SEQUENCE [LARGE SCALE GENOMIC DNA]</scope>
    <source>
        <strain evidence="6 7">Mercado 3170</strain>
    </source>
</reference>
<keyword evidence="4" id="KW-0694">RNA-binding</keyword>
<comment type="caution">
    <text evidence="6">The sequence shown here is derived from an EMBL/GenBank/DDBJ whole genome shotgun (WGS) entry which is preliminary data.</text>
</comment>
<keyword evidence="7" id="KW-1185">Reference proteome</keyword>
<evidence type="ECO:0000313" key="6">
    <source>
        <dbReference type="EMBL" id="KAL2042361.1"/>
    </source>
</evidence>
<feature type="domain" description="Helicase ATP-binding" evidence="5">
    <location>
        <begin position="136"/>
        <end position="235"/>
    </location>
</feature>
<keyword evidence="1 4" id="KW-0547">Nucleotide-binding</keyword>
<comment type="domain">
    <text evidence="4">The Q motif is unique to and characteristic of the DEAD box family of RNA helicases and controls ATP binding and hydrolysis.</text>
</comment>
<protein>
    <recommendedName>
        <fullName evidence="4">ATP-dependent RNA helicase</fullName>
        <ecNumber evidence="4">3.6.4.13</ecNumber>
    </recommendedName>
</protein>
<evidence type="ECO:0000313" key="7">
    <source>
        <dbReference type="Proteomes" id="UP001590950"/>
    </source>
</evidence>
<evidence type="ECO:0000256" key="1">
    <source>
        <dbReference type="ARBA" id="ARBA00022741"/>
    </source>
</evidence>
<accession>A0ABR4ABW4</accession>
<evidence type="ECO:0000256" key="3">
    <source>
        <dbReference type="ARBA" id="ARBA00022840"/>
    </source>
</evidence>
<organism evidence="6 7">
    <name type="scientific">Stereocaulon virgatum</name>
    <dbReference type="NCBI Taxonomy" id="373712"/>
    <lineage>
        <taxon>Eukaryota</taxon>
        <taxon>Fungi</taxon>
        <taxon>Dikarya</taxon>
        <taxon>Ascomycota</taxon>
        <taxon>Pezizomycotina</taxon>
        <taxon>Lecanoromycetes</taxon>
        <taxon>OSLEUM clade</taxon>
        <taxon>Lecanoromycetidae</taxon>
        <taxon>Lecanorales</taxon>
        <taxon>Lecanorineae</taxon>
        <taxon>Stereocaulaceae</taxon>
        <taxon>Stereocaulon</taxon>
    </lineage>
</organism>
<evidence type="ECO:0000259" key="5">
    <source>
        <dbReference type="PROSITE" id="PS51192"/>
    </source>
</evidence>
<evidence type="ECO:0000256" key="4">
    <source>
        <dbReference type="RuleBase" id="RU365068"/>
    </source>
</evidence>
<dbReference type="Pfam" id="PF00270">
    <property type="entry name" value="DEAD"/>
    <property type="match status" value="1"/>
</dbReference>
<comment type="catalytic activity">
    <reaction evidence="4">
        <text>ATP + H2O = ADP + phosphate + H(+)</text>
        <dbReference type="Rhea" id="RHEA:13065"/>
        <dbReference type="ChEBI" id="CHEBI:15377"/>
        <dbReference type="ChEBI" id="CHEBI:15378"/>
        <dbReference type="ChEBI" id="CHEBI:30616"/>
        <dbReference type="ChEBI" id="CHEBI:43474"/>
        <dbReference type="ChEBI" id="CHEBI:456216"/>
        <dbReference type="EC" id="3.6.4.13"/>
    </reaction>
</comment>
<name>A0ABR4ABW4_9LECA</name>
<dbReference type="PROSITE" id="PS51192">
    <property type="entry name" value="HELICASE_ATP_BIND_1"/>
    <property type="match status" value="1"/>
</dbReference>
<dbReference type="PANTHER" id="PTHR24031">
    <property type="entry name" value="RNA HELICASE"/>
    <property type="match status" value="1"/>
</dbReference>
<comment type="similarity">
    <text evidence="4">Belongs to the DEAD box helicase family.</text>
</comment>
<gene>
    <name evidence="6" type="ORF">N7G274_004850</name>
</gene>
<evidence type="ECO:0000256" key="2">
    <source>
        <dbReference type="ARBA" id="ARBA00022801"/>
    </source>
</evidence>
<dbReference type="InterPro" id="IPR014001">
    <property type="entry name" value="Helicase_ATP-bd"/>
</dbReference>
<dbReference type="EMBL" id="JBEFKJ010000014">
    <property type="protein sequence ID" value="KAL2042361.1"/>
    <property type="molecule type" value="Genomic_DNA"/>
</dbReference>
<dbReference type="Gene3D" id="3.40.50.300">
    <property type="entry name" value="P-loop containing nucleotide triphosphate hydrolases"/>
    <property type="match status" value="1"/>
</dbReference>
<keyword evidence="4" id="KW-0347">Helicase</keyword>
<proteinExistence type="inferred from homology"/>
<comment type="function">
    <text evidence="4">RNA helicase.</text>
</comment>
<sequence>MLNIVRRGPASSATFIFSRSFSSKCIKGARPWDVQQCVARNSHLNAIRPFGTATQWRRSATAAAKYEDQAIEAEIEQEVGAEEPPPDTQIKRPVNYGPVTEFQELAHRGMVSDTVVRTLTRDMGLKTMTTVQSLTINETLKGIDVLAQARTGTGKTIAFLLPVLQNIITVDPGLETRRRLGRKGSSTDIRAIIISPTRELAEQIAVEAQKKSHGILVSLCRLLSAVPKRGTGFAK</sequence>